<protein>
    <recommendedName>
        <fullName evidence="8">DDE Tnp4 domain-containing protein</fullName>
    </recommendedName>
</protein>
<dbReference type="InterPro" id="IPR045249">
    <property type="entry name" value="HARBI1-like"/>
</dbReference>
<comment type="subcellular location">
    <subcellularLocation>
        <location evidence="2">Nucleus</location>
    </subcellularLocation>
</comment>
<evidence type="ECO:0000256" key="2">
    <source>
        <dbReference type="ARBA" id="ARBA00004123"/>
    </source>
</evidence>
<comment type="similarity">
    <text evidence="3">Belongs to the HARBI1 family.</text>
</comment>
<dbReference type="PANTHER" id="PTHR22930:SF267">
    <property type="entry name" value="NUCLEASE HARBI1-RELATED"/>
    <property type="match status" value="1"/>
</dbReference>
<accession>A0AAV8ZKC0</accession>
<sequence>MNRWGFPGDVGAIDCTHVAILKPKADEHNFLNRNNFHSINTQIICDSDLKIRNIFASYGGATHDSSIWNQSAIKEFMQGVHANGERSWLIGDSGYPLSPFLMIPVREAEEDSPESRFNQAYARARNCIEICIGLLKIRFRCILKEITATPDFAVKLKKSLCNTA</sequence>
<keyword evidence="7" id="KW-0539">Nucleus</keyword>
<dbReference type="AlphaFoldDB" id="A0AAV8ZKC0"/>
<evidence type="ECO:0000256" key="3">
    <source>
        <dbReference type="ARBA" id="ARBA00006958"/>
    </source>
</evidence>
<evidence type="ECO:0000313" key="9">
    <source>
        <dbReference type="EMBL" id="KAJ8964276.1"/>
    </source>
</evidence>
<name>A0AAV8ZKC0_9CUCU</name>
<evidence type="ECO:0000259" key="8">
    <source>
        <dbReference type="Pfam" id="PF13359"/>
    </source>
</evidence>
<dbReference type="GO" id="GO:0046872">
    <property type="term" value="F:metal ion binding"/>
    <property type="evidence" value="ECO:0007669"/>
    <property type="project" value="UniProtKB-KW"/>
</dbReference>
<dbReference type="GO" id="GO:0005634">
    <property type="term" value="C:nucleus"/>
    <property type="evidence" value="ECO:0007669"/>
    <property type="project" value="UniProtKB-SubCell"/>
</dbReference>
<dbReference type="Proteomes" id="UP001162156">
    <property type="component" value="Unassembled WGS sequence"/>
</dbReference>
<dbReference type="Pfam" id="PF13359">
    <property type="entry name" value="DDE_Tnp_4"/>
    <property type="match status" value="1"/>
</dbReference>
<dbReference type="PANTHER" id="PTHR22930">
    <property type="match status" value="1"/>
</dbReference>
<proteinExistence type="inferred from homology"/>
<evidence type="ECO:0000256" key="4">
    <source>
        <dbReference type="ARBA" id="ARBA00022722"/>
    </source>
</evidence>
<keyword evidence="4" id="KW-0540">Nuclease</keyword>
<keyword evidence="6" id="KW-0378">Hydrolase</keyword>
<dbReference type="GO" id="GO:0004518">
    <property type="term" value="F:nuclease activity"/>
    <property type="evidence" value="ECO:0007669"/>
    <property type="project" value="UniProtKB-KW"/>
</dbReference>
<gene>
    <name evidence="9" type="ORF">NQ314_005010</name>
</gene>
<comment type="caution">
    <text evidence="9">The sequence shown here is derived from an EMBL/GenBank/DDBJ whole genome shotgun (WGS) entry which is preliminary data.</text>
</comment>
<reference evidence="9" key="1">
    <citation type="journal article" date="2023" name="Insect Mol. Biol.">
        <title>Genome sequencing provides insights into the evolution of gene families encoding plant cell wall-degrading enzymes in longhorned beetles.</title>
        <authorList>
            <person name="Shin N.R."/>
            <person name="Okamura Y."/>
            <person name="Kirsch R."/>
            <person name="Pauchet Y."/>
        </authorList>
    </citation>
    <scope>NUCLEOTIDE SEQUENCE</scope>
    <source>
        <strain evidence="9">RBIC_L_NR</strain>
    </source>
</reference>
<evidence type="ECO:0000256" key="6">
    <source>
        <dbReference type="ARBA" id="ARBA00022801"/>
    </source>
</evidence>
<dbReference type="InterPro" id="IPR027806">
    <property type="entry name" value="HARBI1_dom"/>
</dbReference>
<dbReference type="GO" id="GO:0016787">
    <property type="term" value="F:hydrolase activity"/>
    <property type="evidence" value="ECO:0007669"/>
    <property type="project" value="UniProtKB-KW"/>
</dbReference>
<comment type="cofactor">
    <cofactor evidence="1">
        <name>a divalent metal cation</name>
        <dbReference type="ChEBI" id="CHEBI:60240"/>
    </cofactor>
</comment>
<evidence type="ECO:0000256" key="5">
    <source>
        <dbReference type="ARBA" id="ARBA00022723"/>
    </source>
</evidence>
<evidence type="ECO:0000256" key="1">
    <source>
        <dbReference type="ARBA" id="ARBA00001968"/>
    </source>
</evidence>
<evidence type="ECO:0000313" key="10">
    <source>
        <dbReference type="Proteomes" id="UP001162156"/>
    </source>
</evidence>
<feature type="domain" description="DDE Tnp4" evidence="8">
    <location>
        <begin position="13"/>
        <end position="149"/>
    </location>
</feature>
<keyword evidence="10" id="KW-1185">Reference proteome</keyword>
<dbReference type="EMBL" id="JANEYF010001400">
    <property type="protein sequence ID" value="KAJ8964276.1"/>
    <property type="molecule type" value="Genomic_DNA"/>
</dbReference>
<keyword evidence="5" id="KW-0479">Metal-binding</keyword>
<organism evidence="9 10">
    <name type="scientific">Rhamnusium bicolor</name>
    <dbReference type="NCBI Taxonomy" id="1586634"/>
    <lineage>
        <taxon>Eukaryota</taxon>
        <taxon>Metazoa</taxon>
        <taxon>Ecdysozoa</taxon>
        <taxon>Arthropoda</taxon>
        <taxon>Hexapoda</taxon>
        <taxon>Insecta</taxon>
        <taxon>Pterygota</taxon>
        <taxon>Neoptera</taxon>
        <taxon>Endopterygota</taxon>
        <taxon>Coleoptera</taxon>
        <taxon>Polyphaga</taxon>
        <taxon>Cucujiformia</taxon>
        <taxon>Chrysomeloidea</taxon>
        <taxon>Cerambycidae</taxon>
        <taxon>Lepturinae</taxon>
        <taxon>Rhagiini</taxon>
        <taxon>Rhamnusium</taxon>
    </lineage>
</organism>
<evidence type="ECO:0000256" key="7">
    <source>
        <dbReference type="ARBA" id="ARBA00023242"/>
    </source>
</evidence>